<dbReference type="PANTHER" id="PTHR43292:SF3">
    <property type="entry name" value="ACYL-COA DEHYDROGENASE FADE29"/>
    <property type="match status" value="1"/>
</dbReference>
<dbReference type="SUPFAM" id="SSF56645">
    <property type="entry name" value="Acyl-CoA dehydrogenase NM domain-like"/>
    <property type="match status" value="1"/>
</dbReference>
<keyword evidence="11" id="KW-1185">Reference proteome</keyword>
<dbReference type="Pfam" id="PF00441">
    <property type="entry name" value="Acyl-CoA_dh_1"/>
    <property type="match status" value="1"/>
</dbReference>
<evidence type="ECO:0000313" key="10">
    <source>
        <dbReference type="EMBL" id="PFG74894.1"/>
    </source>
</evidence>
<protein>
    <recommendedName>
        <fullName evidence="12">Acyl-CoA dehydrogenase</fullName>
    </recommendedName>
</protein>
<accession>A0A2A9HFU4</accession>
<evidence type="ECO:0000256" key="5">
    <source>
        <dbReference type="ARBA" id="ARBA00023002"/>
    </source>
</evidence>
<evidence type="ECO:0008006" key="12">
    <source>
        <dbReference type="Google" id="ProtNLM"/>
    </source>
</evidence>
<dbReference type="Pfam" id="PF02771">
    <property type="entry name" value="Acyl-CoA_dh_N"/>
    <property type="match status" value="1"/>
</dbReference>
<evidence type="ECO:0000259" key="8">
    <source>
        <dbReference type="Pfam" id="PF02770"/>
    </source>
</evidence>
<sequence length="390" mass="43134">MDFRDTPEQAAWRAEVREFLEKERPKVDPDANPMELARERGGVLKEWRDKLAKKGWIAPAWPKEYGGAGLGVMEQFIMNEEFAEARAPQVGGMGVSMIGPTLIIHGNEEQKREHLGAILRGEVQWCQGYSEPGAGSDLASLQTRAVRDGDDFIINGQKIWTSGAHNADWMFMLARTDPDAPKHRGITYFLVDMKSPGITVRPLINMAGGHQFNEVFFEDVRVPARNVVGEVNRGWYIGTTTLDFERSSIGNAVGQRQTLEYYLRFWKEHRGQPVTASASAAFASEFADRWIEAATAKMLSYRVISIQAAGRVPNHEASIAKLFNTELSQRIARTAMKLLGTSALLTGREAPMKGRAPGSYLQTVSSTIAGGTSEIQRNIIATRGLGLPRG</sequence>
<dbReference type="InterPro" id="IPR009100">
    <property type="entry name" value="AcylCoA_DH/oxidase_NM_dom_sf"/>
</dbReference>
<comment type="cofactor">
    <cofactor evidence="1 6">
        <name>FAD</name>
        <dbReference type="ChEBI" id="CHEBI:57692"/>
    </cofactor>
</comment>
<dbReference type="InterPro" id="IPR046373">
    <property type="entry name" value="Acyl-CoA_Oxase/DH_mid-dom_sf"/>
</dbReference>
<dbReference type="SUPFAM" id="SSF47203">
    <property type="entry name" value="Acyl-CoA dehydrogenase C-terminal domain-like"/>
    <property type="match status" value="1"/>
</dbReference>
<dbReference type="InterPro" id="IPR006091">
    <property type="entry name" value="Acyl-CoA_Oxase/DH_mid-dom"/>
</dbReference>
<dbReference type="Pfam" id="PF02770">
    <property type="entry name" value="Acyl-CoA_dh_M"/>
    <property type="match status" value="1"/>
</dbReference>
<dbReference type="Proteomes" id="UP000223071">
    <property type="component" value="Unassembled WGS sequence"/>
</dbReference>
<dbReference type="InterPro" id="IPR009075">
    <property type="entry name" value="AcylCo_DH/oxidase_C"/>
</dbReference>
<dbReference type="FunFam" id="2.40.110.10:FF:000011">
    <property type="entry name" value="Acyl-CoA dehydrogenase FadE34"/>
    <property type="match status" value="1"/>
</dbReference>
<evidence type="ECO:0000259" key="9">
    <source>
        <dbReference type="Pfam" id="PF02771"/>
    </source>
</evidence>
<gene>
    <name evidence="10" type="ORF">A9A59_2143</name>
</gene>
<keyword evidence="3 6" id="KW-0285">Flavoprotein</keyword>
<comment type="caution">
    <text evidence="10">The sequence shown here is derived from an EMBL/GenBank/DDBJ whole genome shotgun (WGS) entry which is preliminary data.</text>
</comment>
<evidence type="ECO:0000256" key="1">
    <source>
        <dbReference type="ARBA" id="ARBA00001974"/>
    </source>
</evidence>
<dbReference type="InterPro" id="IPR037069">
    <property type="entry name" value="AcylCoA_DH/ox_N_sf"/>
</dbReference>
<proteinExistence type="inferred from homology"/>
<evidence type="ECO:0000256" key="3">
    <source>
        <dbReference type="ARBA" id="ARBA00022630"/>
    </source>
</evidence>
<name>A0A2A9HFU4_TEPT2</name>
<reference evidence="10 11" key="1">
    <citation type="submission" date="2017-09" db="EMBL/GenBank/DDBJ databases">
        <title>Sequencing the genomes of two abundant thermophiles in Great Basin hot springs: Thermocrinis jamiesonii and novel Chloroflexi Thermoflexus hugenholtzii.</title>
        <authorList>
            <person name="Hedlund B."/>
        </authorList>
    </citation>
    <scope>NUCLEOTIDE SEQUENCE [LARGE SCALE GENOMIC DNA]</scope>
    <source>
        <strain evidence="10 11">G233</strain>
    </source>
</reference>
<dbReference type="InterPro" id="IPR036250">
    <property type="entry name" value="AcylCo_DH-like_C"/>
</dbReference>
<dbReference type="PANTHER" id="PTHR43292">
    <property type="entry name" value="ACYL-COA DEHYDROGENASE"/>
    <property type="match status" value="1"/>
</dbReference>
<dbReference type="InterPro" id="IPR052161">
    <property type="entry name" value="Mycobact_Acyl-CoA_DH"/>
</dbReference>
<feature type="domain" description="Acyl-CoA dehydrogenase/oxidase N-terminal" evidence="9">
    <location>
        <begin position="6"/>
        <end position="122"/>
    </location>
</feature>
<dbReference type="GO" id="GO:0005886">
    <property type="term" value="C:plasma membrane"/>
    <property type="evidence" value="ECO:0007669"/>
    <property type="project" value="TreeGrafter"/>
</dbReference>
<dbReference type="Gene3D" id="1.10.540.10">
    <property type="entry name" value="Acyl-CoA dehydrogenase/oxidase, N-terminal domain"/>
    <property type="match status" value="1"/>
</dbReference>
<keyword evidence="4 6" id="KW-0274">FAD</keyword>
<comment type="similarity">
    <text evidence="2 6">Belongs to the acyl-CoA dehydrogenase family.</text>
</comment>
<keyword evidence="5 6" id="KW-0560">Oxidoreductase</keyword>
<feature type="domain" description="Acyl-CoA dehydrogenase/oxidase C-terminal" evidence="7">
    <location>
        <begin position="232"/>
        <end position="383"/>
    </location>
</feature>
<dbReference type="RefSeq" id="WP_098504246.1">
    <property type="nucleotide sequence ID" value="NZ_PDJQ01000001.1"/>
</dbReference>
<evidence type="ECO:0000313" key="11">
    <source>
        <dbReference type="Proteomes" id="UP000223071"/>
    </source>
</evidence>
<dbReference type="Gene3D" id="2.40.110.10">
    <property type="entry name" value="Butyryl-CoA Dehydrogenase, subunit A, domain 2"/>
    <property type="match status" value="1"/>
</dbReference>
<evidence type="ECO:0000259" key="7">
    <source>
        <dbReference type="Pfam" id="PF00441"/>
    </source>
</evidence>
<dbReference type="EMBL" id="PDJQ01000001">
    <property type="protein sequence ID" value="PFG74894.1"/>
    <property type="molecule type" value="Genomic_DNA"/>
</dbReference>
<dbReference type="InterPro" id="IPR013786">
    <property type="entry name" value="AcylCoA_DH/ox_N"/>
</dbReference>
<evidence type="ECO:0000256" key="6">
    <source>
        <dbReference type="RuleBase" id="RU362125"/>
    </source>
</evidence>
<dbReference type="GO" id="GO:0050660">
    <property type="term" value="F:flavin adenine dinucleotide binding"/>
    <property type="evidence" value="ECO:0007669"/>
    <property type="project" value="InterPro"/>
</dbReference>
<evidence type="ECO:0000256" key="2">
    <source>
        <dbReference type="ARBA" id="ARBA00009347"/>
    </source>
</evidence>
<feature type="domain" description="Acyl-CoA oxidase/dehydrogenase middle" evidence="8">
    <location>
        <begin position="126"/>
        <end position="220"/>
    </location>
</feature>
<organism evidence="10 11">
    <name type="scientific">Tepidiforma thermophila (strain KCTC 52669 / CGMCC 1.13589 / G233)</name>
    <dbReference type="NCBI Taxonomy" id="2761530"/>
    <lineage>
        <taxon>Bacteria</taxon>
        <taxon>Bacillati</taxon>
        <taxon>Chloroflexota</taxon>
        <taxon>Tepidiformia</taxon>
        <taxon>Tepidiformales</taxon>
        <taxon>Tepidiformaceae</taxon>
        <taxon>Tepidiforma</taxon>
    </lineage>
</organism>
<dbReference type="GO" id="GO:0016627">
    <property type="term" value="F:oxidoreductase activity, acting on the CH-CH group of donors"/>
    <property type="evidence" value="ECO:0007669"/>
    <property type="project" value="InterPro"/>
</dbReference>
<evidence type="ECO:0000256" key="4">
    <source>
        <dbReference type="ARBA" id="ARBA00022827"/>
    </source>
</evidence>
<dbReference type="AlphaFoldDB" id="A0A2A9HFU4"/>
<dbReference type="Gene3D" id="1.20.140.10">
    <property type="entry name" value="Butyryl-CoA Dehydrogenase, subunit A, domain 3"/>
    <property type="match status" value="1"/>
</dbReference>